<dbReference type="Pfam" id="PF20037">
    <property type="entry name" value="DUF6440"/>
    <property type="match status" value="1"/>
</dbReference>
<dbReference type="GeneID" id="97216170"/>
<dbReference type="InterPro" id="IPR045515">
    <property type="entry name" value="DUF6440"/>
</dbReference>
<reference evidence="2 3" key="1">
    <citation type="submission" date="2017-08" db="EMBL/GenBank/DDBJ databases">
        <title>Complete Genome Sequence of Bacillus kochii Oregon-R-modENCODE STRAIN BDGP4, isolated from Drosophila melanogaster gut.</title>
        <authorList>
            <person name="Wan K.H."/>
            <person name="Yu C."/>
            <person name="Park S."/>
            <person name="Hammonds A.S."/>
            <person name="Booth B.W."/>
            <person name="Celniker S.E."/>
        </authorList>
    </citation>
    <scope>NUCLEOTIDE SEQUENCE [LARGE SCALE GENOMIC DNA]</scope>
    <source>
        <strain evidence="2 3">BDGP4</strain>
    </source>
</reference>
<dbReference type="EMBL" id="CP022983">
    <property type="protein sequence ID" value="ASV69709.1"/>
    <property type="molecule type" value="Genomic_DNA"/>
</dbReference>
<accession>A0A248TNL6</accession>
<dbReference type="RefSeq" id="WP_095373273.1">
    <property type="nucleotide sequence ID" value="NZ_CANMJM010000027.1"/>
</dbReference>
<proteinExistence type="predicted"/>
<evidence type="ECO:0000313" key="2">
    <source>
        <dbReference type="EMBL" id="ASV69709.1"/>
    </source>
</evidence>
<feature type="domain" description="DUF6440" evidence="1">
    <location>
        <begin position="5"/>
        <end position="54"/>
    </location>
</feature>
<gene>
    <name evidence="2" type="ORF">CKF48_21805</name>
</gene>
<evidence type="ECO:0000313" key="3">
    <source>
        <dbReference type="Proteomes" id="UP000215137"/>
    </source>
</evidence>
<sequence>MDNKRFETIYSQGKIENFKIIRDNETGVMYMFHYAGPVSGLTVMVDPDGKPLIDKDFKK</sequence>
<name>A0A248TNL6_9BACI</name>
<dbReference type="Proteomes" id="UP000215137">
    <property type="component" value="Chromosome"/>
</dbReference>
<keyword evidence="3" id="KW-1185">Reference proteome</keyword>
<dbReference type="AlphaFoldDB" id="A0A248TNL6"/>
<organism evidence="2 3">
    <name type="scientific">Cytobacillus kochii</name>
    <dbReference type="NCBI Taxonomy" id="859143"/>
    <lineage>
        <taxon>Bacteria</taxon>
        <taxon>Bacillati</taxon>
        <taxon>Bacillota</taxon>
        <taxon>Bacilli</taxon>
        <taxon>Bacillales</taxon>
        <taxon>Bacillaceae</taxon>
        <taxon>Cytobacillus</taxon>
    </lineage>
</organism>
<dbReference type="OrthoDB" id="9135364at2"/>
<dbReference type="KEGG" id="bko:CKF48_21805"/>
<protein>
    <recommendedName>
        <fullName evidence="1">DUF6440 domain-containing protein</fullName>
    </recommendedName>
</protein>
<evidence type="ECO:0000259" key="1">
    <source>
        <dbReference type="Pfam" id="PF20037"/>
    </source>
</evidence>